<dbReference type="CDD" id="cd00431">
    <property type="entry name" value="cysteine_hydrolases"/>
    <property type="match status" value="1"/>
</dbReference>
<feature type="domain" description="Isochorismatase-like" evidence="1">
    <location>
        <begin position="38"/>
        <end position="207"/>
    </location>
</feature>
<evidence type="ECO:0000313" key="3">
    <source>
        <dbReference type="Proteomes" id="UP001595843"/>
    </source>
</evidence>
<dbReference type="SUPFAM" id="SSF52499">
    <property type="entry name" value="Isochorismatase-like hydrolases"/>
    <property type="match status" value="1"/>
</dbReference>
<accession>A0ABV8JHJ3</accession>
<dbReference type="PANTHER" id="PTHR47297:SF2">
    <property type="entry name" value="OS02G0606800 PROTEIN"/>
    <property type="match status" value="1"/>
</dbReference>
<dbReference type="Pfam" id="PF00857">
    <property type="entry name" value="Isochorismatase"/>
    <property type="match status" value="1"/>
</dbReference>
<gene>
    <name evidence="2" type="ORF">ACFOUO_07760</name>
</gene>
<keyword evidence="3" id="KW-1185">Reference proteome</keyword>
<dbReference type="RefSeq" id="WP_380703884.1">
    <property type="nucleotide sequence ID" value="NZ_JBHSAP010000009.1"/>
</dbReference>
<evidence type="ECO:0000259" key="1">
    <source>
        <dbReference type="Pfam" id="PF00857"/>
    </source>
</evidence>
<sequence>MEKRVNFLNYLEDTLSGLPNETASRIMDQAGGVGRIHLVFVDIIQGFCDEGVLASQRVREVVEPVRELAGFFLDRGLSADNLIFLQDAHREGAKEFAAFPPHCLRGTREAEEVKELRPFLCLEGARLFQKNATNGLFGTDREGNRFFDYLEERFAEGPTVFLVLGDCTDLCIYQNAMGIRLLANERDADARVLVSATHTRTYDMPVEAARETGAMAHDGDLMDTVFLYHMKLNGIDVVADIRAE</sequence>
<name>A0ABV8JHJ3_9BACL</name>
<dbReference type="Gene3D" id="3.40.50.850">
    <property type="entry name" value="Isochorismatase-like"/>
    <property type="match status" value="1"/>
</dbReference>
<dbReference type="Proteomes" id="UP001595843">
    <property type="component" value="Unassembled WGS sequence"/>
</dbReference>
<dbReference type="InterPro" id="IPR036380">
    <property type="entry name" value="Isochorismatase-like_sf"/>
</dbReference>
<dbReference type="InterPro" id="IPR044717">
    <property type="entry name" value="NIC1"/>
</dbReference>
<proteinExistence type="predicted"/>
<comment type="caution">
    <text evidence="2">The sequence shown here is derived from an EMBL/GenBank/DDBJ whole genome shotgun (WGS) entry which is preliminary data.</text>
</comment>
<dbReference type="EMBL" id="JBHSAP010000009">
    <property type="protein sequence ID" value="MFC4076703.1"/>
    <property type="molecule type" value="Genomic_DNA"/>
</dbReference>
<dbReference type="InterPro" id="IPR000868">
    <property type="entry name" value="Isochorismatase-like_dom"/>
</dbReference>
<protein>
    <submittedName>
        <fullName evidence="2">Isochorismatase family protein</fullName>
    </submittedName>
</protein>
<reference evidence="3" key="1">
    <citation type="journal article" date="2019" name="Int. J. Syst. Evol. Microbiol.">
        <title>The Global Catalogue of Microorganisms (GCM) 10K type strain sequencing project: providing services to taxonomists for standard genome sequencing and annotation.</title>
        <authorList>
            <consortium name="The Broad Institute Genomics Platform"/>
            <consortium name="The Broad Institute Genome Sequencing Center for Infectious Disease"/>
            <person name="Wu L."/>
            <person name="Ma J."/>
        </authorList>
    </citation>
    <scope>NUCLEOTIDE SEQUENCE [LARGE SCALE GENOMIC DNA]</scope>
    <source>
        <strain evidence="3">IBRC-M 10813</strain>
    </source>
</reference>
<organism evidence="2 3">
    <name type="scientific">Salinithrix halophila</name>
    <dbReference type="NCBI Taxonomy" id="1485204"/>
    <lineage>
        <taxon>Bacteria</taxon>
        <taxon>Bacillati</taxon>
        <taxon>Bacillota</taxon>
        <taxon>Bacilli</taxon>
        <taxon>Bacillales</taxon>
        <taxon>Thermoactinomycetaceae</taxon>
        <taxon>Salinithrix</taxon>
    </lineage>
</organism>
<dbReference type="PANTHER" id="PTHR47297">
    <property type="match status" value="1"/>
</dbReference>
<evidence type="ECO:0000313" key="2">
    <source>
        <dbReference type="EMBL" id="MFC4076703.1"/>
    </source>
</evidence>